<proteinExistence type="predicted"/>
<gene>
    <name evidence="2" type="ORF">G9Q97_03055</name>
</gene>
<dbReference type="EMBL" id="JAANYN010000001">
    <property type="protein sequence ID" value="NHE55788.1"/>
    <property type="molecule type" value="Genomic_DNA"/>
</dbReference>
<keyword evidence="1" id="KW-0812">Transmembrane</keyword>
<evidence type="ECO:0000256" key="1">
    <source>
        <dbReference type="SAM" id="Phobius"/>
    </source>
</evidence>
<name>A0ABX0H600_9BACT</name>
<accession>A0ABX0H600</accession>
<dbReference type="Proteomes" id="UP000649799">
    <property type="component" value="Unassembled WGS sequence"/>
</dbReference>
<keyword evidence="3" id="KW-1185">Reference proteome</keyword>
<protein>
    <submittedName>
        <fullName evidence="2">Uncharacterized protein</fullName>
    </submittedName>
</protein>
<organism evidence="2 3">
    <name type="scientific">Cyclobacterium plantarum</name>
    <dbReference type="NCBI Taxonomy" id="2716263"/>
    <lineage>
        <taxon>Bacteria</taxon>
        <taxon>Pseudomonadati</taxon>
        <taxon>Bacteroidota</taxon>
        <taxon>Cytophagia</taxon>
        <taxon>Cytophagales</taxon>
        <taxon>Cyclobacteriaceae</taxon>
        <taxon>Cyclobacterium</taxon>
    </lineage>
</organism>
<comment type="caution">
    <text evidence="2">The sequence shown here is derived from an EMBL/GenBank/DDBJ whole genome shotgun (WGS) entry which is preliminary data.</text>
</comment>
<evidence type="ECO:0000313" key="3">
    <source>
        <dbReference type="Proteomes" id="UP000649799"/>
    </source>
</evidence>
<keyword evidence="1" id="KW-1133">Transmembrane helix</keyword>
<reference evidence="2 3" key="1">
    <citation type="submission" date="2020-03" db="EMBL/GenBank/DDBJ databases">
        <title>Cyclobacterium plantarum sp. nov., a marine bacterium isolated from a coastal-marine wetland.</title>
        <authorList>
            <person name="Sanchez-Porro C."/>
            <person name="Ventosa A."/>
            <person name="Amoozegar M."/>
        </authorList>
    </citation>
    <scope>NUCLEOTIDE SEQUENCE [LARGE SCALE GENOMIC DNA]</scope>
    <source>
        <strain evidence="2 3">GBPx2</strain>
    </source>
</reference>
<evidence type="ECO:0000313" key="2">
    <source>
        <dbReference type="EMBL" id="NHE55788.1"/>
    </source>
</evidence>
<sequence>MVKNPRYLIIVIIALFVALGMDVYRSTLGLKTLSVRSFAENGDVVEKEILDTSVMYKTLGYLSTFFYTIALSVFIALEVTDRINKREIDTRQKELKEFQENINENIFGAIFQNFMPEELFKAIKHDIIESKKIRKNAEWHYRFSELDGKIILNQTIKYTVQNVSQGIISNPISLDIQKEDNSTVKLISAKCSIREQEVAFASVDKSNLLNCEHKEEKHFEKFNFTCPLNPKDEMDFMAVLEHEYISDKVEDQFFTKDPIIDAKLNVIFPDNREFFLYSIMSSEFKLRVNEKGDKRYEMKGAVLPMQGFIFRLT</sequence>
<dbReference type="RefSeq" id="WP_166142990.1">
    <property type="nucleotide sequence ID" value="NZ_JAANYN010000001.1"/>
</dbReference>
<keyword evidence="1" id="KW-0472">Membrane</keyword>
<feature type="transmembrane region" description="Helical" evidence="1">
    <location>
        <begin position="59"/>
        <end position="77"/>
    </location>
</feature>
<feature type="transmembrane region" description="Helical" evidence="1">
    <location>
        <begin position="7"/>
        <end position="24"/>
    </location>
</feature>